<organism evidence="4 5">
    <name type="scientific">Pseudonocardia ailaonensis</name>
    <dbReference type="NCBI Taxonomy" id="367279"/>
    <lineage>
        <taxon>Bacteria</taxon>
        <taxon>Bacillati</taxon>
        <taxon>Actinomycetota</taxon>
        <taxon>Actinomycetes</taxon>
        <taxon>Pseudonocardiales</taxon>
        <taxon>Pseudonocardiaceae</taxon>
        <taxon>Pseudonocardia</taxon>
    </lineage>
</organism>
<evidence type="ECO:0000256" key="1">
    <source>
        <dbReference type="ARBA" id="ARBA00023125"/>
    </source>
</evidence>
<dbReference type="Pfam" id="PF00440">
    <property type="entry name" value="TetR_N"/>
    <property type="match status" value="1"/>
</dbReference>
<dbReference type="PANTHER" id="PTHR30055:SF184">
    <property type="entry name" value="HTH-TYPE TRANSCRIPTIONAL REGULATOR ETHR"/>
    <property type="match status" value="1"/>
</dbReference>
<dbReference type="InterPro" id="IPR001647">
    <property type="entry name" value="HTH_TetR"/>
</dbReference>
<evidence type="ECO:0000259" key="3">
    <source>
        <dbReference type="PROSITE" id="PS50977"/>
    </source>
</evidence>
<proteinExistence type="predicted"/>
<dbReference type="Proteomes" id="UP001500449">
    <property type="component" value="Unassembled WGS sequence"/>
</dbReference>
<name>A0ABN2MHF1_9PSEU</name>
<dbReference type="InterPro" id="IPR023772">
    <property type="entry name" value="DNA-bd_HTH_TetR-type_CS"/>
</dbReference>
<comment type="caution">
    <text evidence="4">The sequence shown here is derived from an EMBL/GenBank/DDBJ whole genome shotgun (WGS) entry which is preliminary data.</text>
</comment>
<feature type="DNA-binding region" description="H-T-H motif" evidence="2">
    <location>
        <begin position="42"/>
        <end position="61"/>
    </location>
</feature>
<keyword evidence="1 2" id="KW-0238">DNA-binding</keyword>
<feature type="domain" description="HTH tetR-type" evidence="3">
    <location>
        <begin position="19"/>
        <end position="79"/>
    </location>
</feature>
<dbReference type="SUPFAM" id="SSF48498">
    <property type="entry name" value="Tetracyclin repressor-like, C-terminal domain"/>
    <property type="match status" value="1"/>
</dbReference>
<dbReference type="InterPro" id="IPR036271">
    <property type="entry name" value="Tet_transcr_reg_TetR-rel_C_sf"/>
</dbReference>
<evidence type="ECO:0000313" key="5">
    <source>
        <dbReference type="Proteomes" id="UP001500449"/>
    </source>
</evidence>
<dbReference type="InterPro" id="IPR009057">
    <property type="entry name" value="Homeodomain-like_sf"/>
</dbReference>
<keyword evidence="5" id="KW-1185">Reference proteome</keyword>
<dbReference type="SUPFAM" id="SSF46689">
    <property type="entry name" value="Homeodomain-like"/>
    <property type="match status" value="1"/>
</dbReference>
<dbReference type="PRINTS" id="PR00455">
    <property type="entry name" value="HTHTETR"/>
</dbReference>
<dbReference type="InterPro" id="IPR050109">
    <property type="entry name" value="HTH-type_TetR-like_transc_reg"/>
</dbReference>
<evidence type="ECO:0000256" key="2">
    <source>
        <dbReference type="PROSITE-ProRule" id="PRU00335"/>
    </source>
</evidence>
<protein>
    <submittedName>
        <fullName evidence="4">TetR/AcrR family transcriptional regulator</fullName>
    </submittedName>
</protein>
<dbReference type="EMBL" id="BAAAQK010000001">
    <property type="protein sequence ID" value="GAA1827122.1"/>
    <property type="molecule type" value="Genomic_DNA"/>
</dbReference>
<dbReference type="Gene3D" id="1.10.10.60">
    <property type="entry name" value="Homeodomain-like"/>
    <property type="match status" value="1"/>
</dbReference>
<dbReference type="PROSITE" id="PS50977">
    <property type="entry name" value="HTH_TETR_2"/>
    <property type="match status" value="1"/>
</dbReference>
<evidence type="ECO:0000313" key="4">
    <source>
        <dbReference type="EMBL" id="GAA1827122.1"/>
    </source>
</evidence>
<reference evidence="4 5" key="1">
    <citation type="journal article" date="2019" name="Int. J. Syst. Evol. Microbiol.">
        <title>The Global Catalogue of Microorganisms (GCM) 10K type strain sequencing project: providing services to taxonomists for standard genome sequencing and annotation.</title>
        <authorList>
            <consortium name="The Broad Institute Genomics Platform"/>
            <consortium name="The Broad Institute Genome Sequencing Center for Infectious Disease"/>
            <person name="Wu L."/>
            <person name="Ma J."/>
        </authorList>
    </citation>
    <scope>NUCLEOTIDE SEQUENCE [LARGE SCALE GENOMIC DNA]</scope>
    <source>
        <strain evidence="4 5">JCM 16009</strain>
    </source>
</reference>
<dbReference type="PANTHER" id="PTHR30055">
    <property type="entry name" value="HTH-TYPE TRANSCRIPTIONAL REGULATOR RUTR"/>
    <property type="match status" value="1"/>
</dbReference>
<dbReference type="Gene3D" id="1.10.357.10">
    <property type="entry name" value="Tetracycline Repressor, domain 2"/>
    <property type="match status" value="1"/>
</dbReference>
<dbReference type="PROSITE" id="PS01081">
    <property type="entry name" value="HTH_TETR_1"/>
    <property type="match status" value="1"/>
</dbReference>
<gene>
    <name evidence="4" type="ORF">GCM10009836_00970</name>
</gene>
<accession>A0ABN2MHF1</accession>
<dbReference type="RefSeq" id="WP_344411475.1">
    <property type="nucleotide sequence ID" value="NZ_BAAAQK010000001.1"/>
</dbReference>
<sequence>MPAEERASRRRRGTPSKGDLREQAILDAAEALLDERGVDELTVEEIARGAGITRGALYFYFGSKQEVLVALVARTVAALRETARLAATEGGRDPRDSIRAALGTTAAAWREHGRTMRVAVDHSAVIPEIGAMWVEVLEENATALRGVLVRAGVPDGPGPTDAAERARALCWMTERTFYRATATGKSLDAALETCDFLWRSALPA</sequence>